<reference evidence="1" key="1">
    <citation type="submission" date="2016-08" db="EMBL/GenBank/DDBJ databases">
        <authorList>
            <person name="Ngugi D.K."/>
            <person name="Miyake S."/>
            <person name="Stingl U."/>
        </authorList>
    </citation>
    <scope>NUCLEOTIDE SEQUENCE</scope>
    <source>
        <strain evidence="1">SCG-B11WGA-EpuloA1</strain>
    </source>
</reference>
<proteinExistence type="predicted"/>
<accession>A0ACC8XC38</accession>
<dbReference type="Proteomes" id="UP000188605">
    <property type="component" value="Unassembled WGS sequence"/>
</dbReference>
<sequence length="77" mass="8626">MQRKPAGLASTGAAGRAGSISKSARLKWQTLERRIMDIVMQRMTISNVEADMDRLIKVGMALTVLLHNRVEKLLFED</sequence>
<organism evidence="1 2">
    <name type="scientific">Candidatus Epulonipiscium fishelsonii</name>
    <dbReference type="NCBI Taxonomy" id="77094"/>
    <lineage>
        <taxon>Bacteria</taxon>
        <taxon>Bacillati</taxon>
        <taxon>Bacillota</taxon>
        <taxon>Clostridia</taxon>
        <taxon>Lachnospirales</taxon>
        <taxon>Lachnospiraceae</taxon>
        <taxon>Candidatus Epulonipiscium</taxon>
    </lineage>
</organism>
<keyword evidence="2" id="KW-1185">Reference proteome</keyword>
<evidence type="ECO:0000313" key="1">
    <source>
        <dbReference type="EMBL" id="ONI39937.1"/>
    </source>
</evidence>
<evidence type="ECO:0000313" key="2">
    <source>
        <dbReference type="Proteomes" id="UP000188605"/>
    </source>
</evidence>
<gene>
    <name evidence="1" type="ORF">AN396_06790</name>
</gene>
<dbReference type="EMBL" id="LJDB01000058">
    <property type="protein sequence ID" value="ONI39937.1"/>
    <property type="molecule type" value="Genomic_DNA"/>
</dbReference>
<comment type="caution">
    <text evidence="1">The sequence shown here is derived from an EMBL/GenBank/DDBJ whole genome shotgun (WGS) entry which is preliminary data.</text>
</comment>
<name>A0ACC8XC38_9FIRM</name>
<protein>
    <submittedName>
        <fullName evidence="1">Uncharacterized protein</fullName>
    </submittedName>
</protein>